<evidence type="ECO:0000256" key="5">
    <source>
        <dbReference type="ARBA" id="ARBA00023163"/>
    </source>
</evidence>
<feature type="compositionally biased region" description="Polar residues" evidence="8">
    <location>
        <begin position="526"/>
        <end position="535"/>
    </location>
</feature>
<feature type="compositionally biased region" description="Polar residues" evidence="8">
    <location>
        <begin position="224"/>
        <end position="233"/>
    </location>
</feature>
<reference evidence="10 11" key="1">
    <citation type="journal article" date="2015" name="Genome Biol. Evol.">
        <title>Comparative Genomics of a Bacterivorous Green Alga Reveals Evolutionary Causalities and Consequences of Phago-Mixotrophic Mode of Nutrition.</title>
        <authorList>
            <person name="Burns J.A."/>
            <person name="Paasch A."/>
            <person name="Narechania A."/>
            <person name="Kim E."/>
        </authorList>
    </citation>
    <scope>NUCLEOTIDE SEQUENCE [LARGE SCALE GENOMIC DNA]</scope>
    <source>
        <strain evidence="10 11">PLY_AMNH</strain>
    </source>
</reference>
<name>A0AAE0GZ51_9CHLO</name>
<keyword evidence="11" id="KW-1185">Reference proteome</keyword>
<evidence type="ECO:0000256" key="8">
    <source>
        <dbReference type="SAM" id="MobiDB-lite"/>
    </source>
</evidence>
<dbReference type="InterPro" id="IPR022042">
    <property type="entry name" value="snRNA-activating_su3"/>
</dbReference>
<dbReference type="PANTHER" id="PTHR13421:SF16">
    <property type="entry name" value="SNRNA-ACTIVATING PROTEIN COMPLEX SUBUNIT 3"/>
    <property type="match status" value="1"/>
</dbReference>
<feature type="domain" description="Mutator-like transposase" evidence="9">
    <location>
        <begin position="26"/>
        <end position="106"/>
    </location>
</feature>
<keyword evidence="4" id="KW-0238">DNA-binding</keyword>
<evidence type="ECO:0000256" key="3">
    <source>
        <dbReference type="ARBA" id="ARBA00023015"/>
    </source>
</evidence>
<evidence type="ECO:0000256" key="6">
    <source>
        <dbReference type="ARBA" id="ARBA00023242"/>
    </source>
</evidence>
<dbReference type="GO" id="GO:0001006">
    <property type="term" value="F:RNA polymerase III type 3 promoter sequence-specific DNA binding"/>
    <property type="evidence" value="ECO:0007669"/>
    <property type="project" value="TreeGrafter"/>
</dbReference>
<evidence type="ECO:0000313" key="10">
    <source>
        <dbReference type="EMBL" id="KAK3286041.1"/>
    </source>
</evidence>
<proteinExistence type="inferred from homology"/>
<keyword evidence="3" id="KW-0805">Transcription regulation</keyword>
<evidence type="ECO:0000256" key="4">
    <source>
        <dbReference type="ARBA" id="ARBA00023125"/>
    </source>
</evidence>
<protein>
    <recommendedName>
        <fullName evidence="9">Mutator-like transposase domain-containing protein</fullName>
    </recommendedName>
</protein>
<keyword evidence="5" id="KW-0804">Transcription</keyword>
<dbReference type="GO" id="GO:0042796">
    <property type="term" value="P:snRNA transcription by RNA polymerase III"/>
    <property type="evidence" value="ECO:0007669"/>
    <property type="project" value="TreeGrafter"/>
</dbReference>
<feature type="compositionally biased region" description="Polar residues" evidence="8">
    <location>
        <begin position="264"/>
        <end position="276"/>
    </location>
</feature>
<comment type="similarity">
    <text evidence="2">Belongs to the SNAPC3/SRD2 family.</text>
</comment>
<gene>
    <name evidence="10" type="ORF">CYMTET_6386</name>
</gene>
<keyword evidence="6" id="KW-0539">Nucleus</keyword>
<dbReference type="GO" id="GO:0001046">
    <property type="term" value="F:core promoter sequence-specific DNA binding"/>
    <property type="evidence" value="ECO:0007669"/>
    <property type="project" value="TreeGrafter"/>
</dbReference>
<dbReference type="EMBL" id="LGRX02001519">
    <property type="protein sequence ID" value="KAK3286041.1"/>
    <property type="molecule type" value="Genomic_DNA"/>
</dbReference>
<evidence type="ECO:0000256" key="2">
    <source>
        <dbReference type="ARBA" id="ARBA00010410"/>
    </source>
</evidence>
<feature type="region of interest" description="Disordered" evidence="8">
    <location>
        <begin position="525"/>
        <end position="544"/>
    </location>
</feature>
<evidence type="ECO:0000259" key="9">
    <source>
        <dbReference type="Pfam" id="PF20700"/>
    </source>
</evidence>
<dbReference type="AlphaFoldDB" id="A0AAE0GZ51"/>
<dbReference type="Pfam" id="PF12251">
    <property type="entry name" value="SNAPC3"/>
    <property type="match status" value="1"/>
</dbReference>
<accession>A0AAE0GZ51</accession>
<feature type="region of interest" description="Disordered" evidence="8">
    <location>
        <begin position="216"/>
        <end position="314"/>
    </location>
</feature>
<organism evidence="10 11">
    <name type="scientific">Cymbomonas tetramitiformis</name>
    <dbReference type="NCBI Taxonomy" id="36881"/>
    <lineage>
        <taxon>Eukaryota</taxon>
        <taxon>Viridiplantae</taxon>
        <taxon>Chlorophyta</taxon>
        <taxon>Pyramimonadophyceae</taxon>
        <taxon>Pyramimonadales</taxon>
        <taxon>Pyramimonadaceae</taxon>
        <taxon>Cymbomonas</taxon>
    </lineage>
</organism>
<dbReference type="PANTHER" id="PTHR13421">
    <property type="entry name" value="SNRNA-ACTIVATING PROTEIN COMPLEX SUBUNIT 3"/>
    <property type="match status" value="1"/>
</dbReference>
<dbReference type="GO" id="GO:0005634">
    <property type="term" value="C:nucleus"/>
    <property type="evidence" value="ECO:0007669"/>
    <property type="project" value="UniProtKB-SubCell"/>
</dbReference>
<evidence type="ECO:0000313" key="11">
    <source>
        <dbReference type="Proteomes" id="UP001190700"/>
    </source>
</evidence>
<feature type="compositionally biased region" description="Low complexity" evidence="8">
    <location>
        <begin position="296"/>
        <end position="312"/>
    </location>
</feature>
<sequence length="678" mass="75159">MEAAGAVLCVKSIGAYKFCHPCDVTSARVAKFTADEDSNMIAAINDPVGDVPRELQPVEKLSDPNHLQKLLYKALVDLRAAKHWSGGVLSKAVIEYFNKLYRYVIKSVAVIEDLPGFETEDEKADWIHGALLNILQPALVPPAGGPFLIPDFATETVDIPQFRKRVNQLLGEYEDLLTSSETICFRDQVDVKIDDLLVPPLDRRIRDVLSEEDRFFRSQVEDPNPSTLTTSDGAPSAEAAKSAGYPTPSAANDPVTPDDRVASASGQPDSARSQPELTEASPGSRPRTRSAAADTPPASQRGARAPAASGARAEMKRTIARLEPARPWIQARVQAVKRAVQEHDSRMEDAKDHLMALKEHHEAQKTKQRKLVQVGETPNCITRAVQLSRGYAPWVGDARARASPRDASSHEPGEISPADVIITVALYDPVREDLSQRFLVLGSQSLCELRDSIYCLADIIQQEHAPTSASSAYFYIGGTFFNDFRKPENLDYSASIMAPTQAWQDHNHVLEGGPDEASRLALAHQKLQNPKSRSQAPPVAEGEPPLGWRRVLPFGYCPLQARRMEETRLQEMKVQAGDAGVYCHQGMCEHRMVVEDVRRVHPEDARARCEYPLLVYQKALARRKCSVCELHPAQHVTRKDKLAPLSPCFFCDSCYRGLHFDAAGNQLYSFEVAPYYHE</sequence>
<dbReference type="GO" id="GO:0000978">
    <property type="term" value="F:RNA polymerase II cis-regulatory region sequence-specific DNA binding"/>
    <property type="evidence" value="ECO:0007669"/>
    <property type="project" value="TreeGrafter"/>
</dbReference>
<evidence type="ECO:0000256" key="7">
    <source>
        <dbReference type="SAM" id="Coils"/>
    </source>
</evidence>
<dbReference type="GO" id="GO:0003681">
    <property type="term" value="F:bent DNA binding"/>
    <property type="evidence" value="ECO:0007669"/>
    <property type="project" value="TreeGrafter"/>
</dbReference>
<dbReference type="GO" id="GO:0042795">
    <property type="term" value="P:snRNA transcription by RNA polymerase II"/>
    <property type="evidence" value="ECO:0007669"/>
    <property type="project" value="TreeGrafter"/>
</dbReference>
<comment type="subcellular location">
    <subcellularLocation>
        <location evidence="1">Nucleus</location>
    </subcellularLocation>
</comment>
<dbReference type="Proteomes" id="UP001190700">
    <property type="component" value="Unassembled WGS sequence"/>
</dbReference>
<dbReference type="GO" id="GO:0019185">
    <property type="term" value="C:snRNA-activating protein complex"/>
    <property type="evidence" value="ECO:0007669"/>
    <property type="project" value="TreeGrafter"/>
</dbReference>
<dbReference type="InterPro" id="IPR049012">
    <property type="entry name" value="Mutator_transp_dom"/>
</dbReference>
<feature type="coiled-coil region" evidence="7">
    <location>
        <begin position="333"/>
        <end position="367"/>
    </location>
</feature>
<keyword evidence="7" id="KW-0175">Coiled coil</keyword>
<dbReference type="Pfam" id="PF20700">
    <property type="entry name" value="Mutator"/>
    <property type="match status" value="1"/>
</dbReference>
<evidence type="ECO:0000256" key="1">
    <source>
        <dbReference type="ARBA" id="ARBA00004123"/>
    </source>
</evidence>
<comment type="caution">
    <text evidence="10">The sequence shown here is derived from an EMBL/GenBank/DDBJ whole genome shotgun (WGS) entry which is preliminary data.</text>
</comment>